<dbReference type="FunFam" id="3.40.50.20:FF:000010">
    <property type="entry name" value="Propionyl-CoA carboxylase subunit alpha"/>
    <property type="match status" value="1"/>
</dbReference>
<dbReference type="GO" id="GO:0004075">
    <property type="term" value="F:biotin carboxylase activity"/>
    <property type="evidence" value="ECO:0007669"/>
    <property type="project" value="UniProtKB-EC"/>
</dbReference>
<dbReference type="InterPro" id="IPR005481">
    <property type="entry name" value="BC-like_N"/>
</dbReference>
<dbReference type="PROSITE" id="PS50968">
    <property type="entry name" value="BIOTINYL_LIPOYL"/>
    <property type="match status" value="1"/>
</dbReference>
<dbReference type="GO" id="GO:0005524">
    <property type="term" value="F:ATP binding"/>
    <property type="evidence" value="ECO:0007669"/>
    <property type="project" value="UniProtKB-UniRule"/>
</dbReference>
<dbReference type="FunFam" id="2.40.50.100:FF:000003">
    <property type="entry name" value="Acetyl-CoA carboxylase biotin carboxyl carrier protein"/>
    <property type="match status" value="1"/>
</dbReference>
<evidence type="ECO:0000259" key="21">
    <source>
        <dbReference type="PROSITE" id="PS50975"/>
    </source>
</evidence>
<keyword evidence="8 18" id="KW-0547">Nucleotide-binding</keyword>
<dbReference type="InterPro" id="IPR005479">
    <property type="entry name" value="CPAse_ATP-bd"/>
</dbReference>
<evidence type="ECO:0000256" key="9">
    <source>
        <dbReference type="ARBA" id="ARBA00022832"/>
    </source>
</evidence>
<keyword evidence="6" id="KW-0436">Ligase</keyword>
<dbReference type="SUPFAM" id="SSF51246">
    <property type="entry name" value="Rudiment single hybrid motif"/>
    <property type="match status" value="1"/>
</dbReference>
<dbReference type="PROSITE" id="PS00866">
    <property type="entry name" value="CPSASE_1"/>
    <property type="match status" value="1"/>
</dbReference>
<comment type="pathway">
    <text evidence="3">Lipid metabolism; fatty acid biosynthesis.</text>
</comment>
<protein>
    <recommendedName>
        <fullName evidence="17">Biotin-dependent acyl-coenzyme A carboxylase alpha3 subunit</fullName>
        <ecNumber evidence="4">6.3.4.14</ecNumber>
    </recommendedName>
</protein>
<evidence type="ECO:0000256" key="8">
    <source>
        <dbReference type="ARBA" id="ARBA00022741"/>
    </source>
</evidence>
<dbReference type="PROSITE" id="PS00867">
    <property type="entry name" value="CPSASE_2"/>
    <property type="match status" value="1"/>
</dbReference>
<dbReference type="FunFam" id="3.30.470.20:FF:000053">
    <property type="entry name" value="Acetyl-/propionyl-coenzyme A carboxylase alpha chain"/>
    <property type="match status" value="1"/>
</dbReference>
<evidence type="ECO:0000256" key="11">
    <source>
        <dbReference type="ARBA" id="ARBA00022842"/>
    </source>
</evidence>
<evidence type="ECO:0000256" key="15">
    <source>
        <dbReference type="ARBA" id="ARBA00023267"/>
    </source>
</evidence>
<dbReference type="Proteomes" id="UP000655751">
    <property type="component" value="Unassembled WGS sequence"/>
</dbReference>
<keyword evidence="7" id="KW-0479">Metal-binding</keyword>
<name>A0A931IBI5_9NOCA</name>
<evidence type="ECO:0000256" key="13">
    <source>
        <dbReference type="ARBA" id="ARBA00023160"/>
    </source>
</evidence>
<dbReference type="SUPFAM" id="SSF51230">
    <property type="entry name" value="Single hybrid motif"/>
    <property type="match status" value="1"/>
</dbReference>
<dbReference type="EC" id="6.3.4.14" evidence="4"/>
<comment type="pathway">
    <text evidence="2">Lipid metabolism; mycolic acid biosynthesis.</text>
</comment>
<reference evidence="23" key="1">
    <citation type="submission" date="2020-11" db="EMBL/GenBank/DDBJ databases">
        <title>Nocardia NEAU-351.nov., a novel actinomycete isolated from the cow dung.</title>
        <authorList>
            <person name="Zhang X."/>
        </authorList>
    </citation>
    <scope>NUCLEOTIDE SEQUENCE</scope>
    <source>
        <strain evidence="23">NEAU-351</strain>
    </source>
</reference>
<evidence type="ECO:0000313" key="23">
    <source>
        <dbReference type="EMBL" id="MBH0777420.1"/>
    </source>
</evidence>
<dbReference type="RefSeq" id="WP_196149765.1">
    <property type="nucleotide sequence ID" value="NZ_JADMLG010000005.1"/>
</dbReference>
<dbReference type="InterPro" id="IPR050856">
    <property type="entry name" value="Biotin_carboxylase_complex"/>
</dbReference>
<dbReference type="InterPro" id="IPR011761">
    <property type="entry name" value="ATP-grasp"/>
</dbReference>
<dbReference type="FunFam" id="3.30.1490.20:FF:000003">
    <property type="entry name" value="acetyl-CoA carboxylase isoform X1"/>
    <property type="match status" value="1"/>
</dbReference>
<feature type="domain" description="Biotin carboxylation" evidence="22">
    <location>
        <begin position="8"/>
        <end position="451"/>
    </location>
</feature>
<dbReference type="Pfam" id="PF02785">
    <property type="entry name" value="Biotin_carb_C"/>
    <property type="match status" value="1"/>
</dbReference>
<dbReference type="PANTHER" id="PTHR18866:SF33">
    <property type="entry name" value="METHYLCROTONOYL-COA CARBOXYLASE SUBUNIT ALPHA, MITOCHONDRIAL-RELATED"/>
    <property type="match status" value="1"/>
</dbReference>
<keyword evidence="9" id="KW-0276">Fatty acid metabolism</keyword>
<dbReference type="CDD" id="cd06850">
    <property type="entry name" value="biotinyl_domain"/>
    <property type="match status" value="1"/>
</dbReference>
<keyword evidence="14" id="KW-0464">Manganese</keyword>
<evidence type="ECO:0000256" key="16">
    <source>
        <dbReference type="ARBA" id="ARBA00048501"/>
    </source>
</evidence>
<feature type="domain" description="Lipoyl-binding" evidence="20">
    <location>
        <begin position="524"/>
        <end position="600"/>
    </location>
</feature>
<dbReference type="InterPro" id="IPR011053">
    <property type="entry name" value="Single_hybrid_motif"/>
</dbReference>
<dbReference type="InterPro" id="IPR000089">
    <property type="entry name" value="Biotin_lipoyl"/>
</dbReference>
<dbReference type="Gene3D" id="2.40.50.100">
    <property type="match status" value="1"/>
</dbReference>
<evidence type="ECO:0000256" key="14">
    <source>
        <dbReference type="ARBA" id="ARBA00023211"/>
    </source>
</evidence>
<dbReference type="GO" id="GO:0006633">
    <property type="term" value="P:fatty acid biosynthetic process"/>
    <property type="evidence" value="ECO:0007669"/>
    <property type="project" value="UniProtKB-KW"/>
</dbReference>
<evidence type="ECO:0000313" key="24">
    <source>
        <dbReference type="Proteomes" id="UP000655751"/>
    </source>
</evidence>
<dbReference type="PROSITE" id="PS50979">
    <property type="entry name" value="BC"/>
    <property type="match status" value="1"/>
</dbReference>
<keyword evidence="10 18" id="KW-0067">ATP-binding</keyword>
<evidence type="ECO:0000256" key="2">
    <source>
        <dbReference type="ARBA" id="ARBA00004796"/>
    </source>
</evidence>
<evidence type="ECO:0000256" key="12">
    <source>
        <dbReference type="ARBA" id="ARBA00023098"/>
    </source>
</evidence>
<evidence type="ECO:0000256" key="3">
    <source>
        <dbReference type="ARBA" id="ARBA00005194"/>
    </source>
</evidence>
<evidence type="ECO:0000256" key="10">
    <source>
        <dbReference type="ARBA" id="ARBA00022840"/>
    </source>
</evidence>
<dbReference type="Gene3D" id="3.40.50.20">
    <property type="match status" value="1"/>
</dbReference>
<dbReference type="InterPro" id="IPR011764">
    <property type="entry name" value="Biotin_carboxylation_dom"/>
</dbReference>
<dbReference type="Gene3D" id="3.30.1490.20">
    <property type="entry name" value="ATP-grasp fold, A domain"/>
    <property type="match status" value="1"/>
</dbReference>
<keyword evidence="13" id="KW-0275">Fatty acid biosynthesis</keyword>
<organism evidence="23 24">
    <name type="scientific">Nocardia bovistercoris</name>
    <dbReference type="NCBI Taxonomy" id="2785916"/>
    <lineage>
        <taxon>Bacteria</taxon>
        <taxon>Bacillati</taxon>
        <taxon>Actinomycetota</taxon>
        <taxon>Actinomycetes</taxon>
        <taxon>Mycobacteriales</taxon>
        <taxon>Nocardiaceae</taxon>
        <taxon>Nocardia</taxon>
    </lineage>
</organism>
<accession>A0A931IBI5</accession>
<dbReference type="Gene3D" id="3.30.470.20">
    <property type="entry name" value="ATP-grasp fold, B domain"/>
    <property type="match status" value="1"/>
</dbReference>
<feature type="domain" description="ATP-grasp" evidence="21">
    <location>
        <begin position="129"/>
        <end position="323"/>
    </location>
</feature>
<dbReference type="Pfam" id="PF02786">
    <property type="entry name" value="CPSase_L_D2"/>
    <property type="match status" value="1"/>
</dbReference>
<evidence type="ECO:0000256" key="5">
    <source>
        <dbReference type="ARBA" id="ARBA00022516"/>
    </source>
</evidence>
<dbReference type="SMART" id="SM00878">
    <property type="entry name" value="Biotin_carb_C"/>
    <property type="match status" value="1"/>
</dbReference>
<evidence type="ECO:0000259" key="22">
    <source>
        <dbReference type="PROSITE" id="PS50979"/>
    </source>
</evidence>
<keyword evidence="24" id="KW-1185">Reference proteome</keyword>
<dbReference type="SUPFAM" id="SSF56059">
    <property type="entry name" value="Glutathione synthetase ATP-binding domain-like"/>
    <property type="match status" value="1"/>
</dbReference>
<dbReference type="InterPro" id="IPR005482">
    <property type="entry name" value="Biotin_COase_C"/>
</dbReference>
<evidence type="ECO:0000256" key="19">
    <source>
        <dbReference type="SAM" id="MobiDB-lite"/>
    </source>
</evidence>
<dbReference type="PROSITE" id="PS50975">
    <property type="entry name" value="ATP_GRASP"/>
    <property type="match status" value="1"/>
</dbReference>
<dbReference type="EMBL" id="JADMLG010000005">
    <property type="protein sequence ID" value="MBH0777420.1"/>
    <property type="molecule type" value="Genomic_DNA"/>
</dbReference>
<dbReference type="AlphaFoldDB" id="A0A931IBI5"/>
<keyword evidence="5" id="KW-0444">Lipid biosynthesis</keyword>
<dbReference type="InterPro" id="IPR013815">
    <property type="entry name" value="ATP_grasp_subdomain_1"/>
</dbReference>
<comment type="cofactor">
    <cofactor evidence="1">
        <name>biotin</name>
        <dbReference type="ChEBI" id="CHEBI:57586"/>
    </cofactor>
</comment>
<dbReference type="PANTHER" id="PTHR18866">
    <property type="entry name" value="CARBOXYLASE:PYRUVATE/ACETYL-COA/PROPIONYL-COA CARBOXYLASE"/>
    <property type="match status" value="1"/>
</dbReference>
<gene>
    <name evidence="23" type="ORF">IT779_14140</name>
</gene>
<evidence type="ECO:0000259" key="20">
    <source>
        <dbReference type="PROSITE" id="PS50968"/>
    </source>
</evidence>
<dbReference type="InterPro" id="IPR001882">
    <property type="entry name" value="Biotin_BS"/>
</dbReference>
<dbReference type="PROSITE" id="PS00188">
    <property type="entry name" value="BIOTIN"/>
    <property type="match status" value="1"/>
</dbReference>
<evidence type="ECO:0000256" key="1">
    <source>
        <dbReference type="ARBA" id="ARBA00001953"/>
    </source>
</evidence>
<keyword evidence="11" id="KW-0460">Magnesium</keyword>
<dbReference type="InterPro" id="IPR011054">
    <property type="entry name" value="Rudment_hybrid_motif"/>
</dbReference>
<comment type="catalytic activity">
    <reaction evidence="16">
        <text>N(6)-biotinyl-L-lysyl-[protein] + hydrogencarbonate + ATP = N(6)-carboxybiotinyl-L-lysyl-[protein] + ADP + phosphate + H(+)</text>
        <dbReference type="Rhea" id="RHEA:13501"/>
        <dbReference type="Rhea" id="RHEA-COMP:10505"/>
        <dbReference type="Rhea" id="RHEA-COMP:10506"/>
        <dbReference type="ChEBI" id="CHEBI:15378"/>
        <dbReference type="ChEBI" id="CHEBI:17544"/>
        <dbReference type="ChEBI" id="CHEBI:30616"/>
        <dbReference type="ChEBI" id="CHEBI:43474"/>
        <dbReference type="ChEBI" id="CHEBI:83144"/>
        <dbReference type="ChEBI" id="CHEBI:83145"/>
        <dbReference type="ChEBI" id="CHEBI:456216"/>
        <dbReference type="EC" id="6.3.4.14"/>
    </reaction>
    <physiologicalReaction direction="left-to-right" evidence="16">
        <dbReference type="Rhea" id="RHEA:13502"/>
    </physiologicalReaction>
</comment>
<keyword evidence="15" id="KW-0092">Biotin</keyword>
<dbReference type="Pfam" id="PF00364">
    <property type="entry name" value="Biotin_lipoyl"/>
    <property type="match status" value="1"/>
</dbReference>
<evidence type="ECO:0000256" key="7">
    <source>
        <dbReference type="ARBA" id="ARBA00022723"/>
    </source>
</evidence>
<feature type="region of interest" description="Disordered" evidence="19">
    <location>
        <begin position="507"/>
        <end position="534"/>
    </location>
</feature>
<dbReference type="GO" id="GO:0046872">
    <property type="term" value="F:metal ion binding"/>
    <property type="evidence" value="ECO:0007669"/>
    <property type="project" value="UniProtKB-KW"/>
</dbReference>
<proteinExistence type="predicted"/>
<comment type="caution">
    <text evidence="23">The sequence shown here is derived from an EMBL/GenBank/DDBJ whole genome shotgun (WGS) entry which is preliminary data.</text>
</comment>
<dbReference type="InterPro" id="IPR016185">
    <property type="entry name" value="PreATP-grasp_dom_sf"/>
</dbReference>
<keyword evidence="12" id="KW-0443">Lipid metabolism</keyword>
<sequence>MPSHASARITKVLVANRGEIAVRVIRAAKDAGIGSVAVYAEPDADAPFVKLADEAFALGGQTSAESYLVFAKILDAAAKSGADAIHPGYGFLSENAEFAQAVIDAGLIWIGPSPQSIRDLGDKVTARHIAERAKAPMAAGTKDPVKNADEVVEFAKQYGVPVAIKAAFGGGGRGMKVAHSIEEIPELFESATREAVAAFGRGECFVEQYLDKARHVEAQVIADQHGNVVVAGTRDCSLQRRFQKLVEEAPAPFLTDNQRARIHASAKAICKEAGYYGAGTVEYLVQGDTVSFLEVNTRLQVEHPVTEETAGIDLVRQQFRIAEGHELAIKEDPTPRGHSFEFRINGEDAGRGFLPAPGPVNVYREPTGPGVRVDSGVVAGSVIGGQFDSMLAKLIVTGENRTQALERARRALAEFEVDGLATVIPFHRAIVEDPAFIGDGEKFDVYTKWIETEWVNTVEPYTPAGVTEDEDEDLPRQKVVVEVGGRRVEVSLPGSFSVGGGAPASGNGVGVIRKKPKPRKRGGSGGGAASGDAVTAPMQGTVVKVAVEEGQSVEAGDLIAVLEAMKMENPVNAHKAGVVTGLAVAAGAAITQGTVLAEIK</sequence>
<evidence type="ECO:0000256" key="17">
    <source>
        <dbReference type="ARBA" id="ARBA00069499"/>
    </source>
</evidence>
<feature type="compositionally biased region" description="Basic residues" evidence="19">
    <location>
        <begin position="512"/>
        <end position="522"/>
    </location>
</feature>
<dbReference type="Pfam" id="PF00289">
    <property type="entry name" value="Biotin_carb_N"/>
    <property type="match status" value="1"/>
</dbReference>
<evidence type="ECO:0000256" key="6">
    <source>
        <dbReference type="ARBA" id="ARBA00022598"/>
    </source>
</evidence>
<dbReference type="SUPFAM" id="SSF52440">
    <property type="entry name" value="PreATP-grasp domain"/>
    <property type="match status" value="1"/>
</dbReference>
<evidence type="ECO:0000256" key="4">
    <source>
        <dbReference type="ARBA" id="ARBA00013263"/>
    </source>
</evidence>
<evidence type="ECO:0000256" key="18">
    <source>
        <dbReference type="PROSITE-ProRule" id="PRU00409"/>
    </source>
</evidence>